<evidence type="ECO:0000256" key="6">
    <source>
        <dbReference type="ARBA" id="ARBA00022519"/>
    </source>
</evidence>
<evidence type="ECO:0000313" key="25">
    <source>
        <dbReference type="Proteomes" id="UP000196027"/>
    </source>
</evidence>
<dbReference type="InterPro" id="IPR038414">
    <property type="entry name" value="CcoP_N_sf"/>
</dbReference>
<dbReference type="GO" id="GO:0005886">
    <property type="term" value="C:plasma membrane"/>
    <property type="evidence" value="ECO:0007669"/>
    <property type="project" value="UniProtKB-SubCell"/>
</dbReference>
<dbReference type="EMBL" id="CP021425">
    <property type="protein sequence ID" value="ARU56324.1"/>
    <property type="molecule type" value="Genomic_DNA"/>
</dbReference>
<keyword evidence="8 19" id="KW-0679">Respiratory chain</keyword>
<feature type="binding site" description="axial binding residue" evidence="20">
    <location>
        <position position="147"/>
    </location>
    <ligand>
        <name>heme c</name>
        <dbReference type="ChEBI" id="CHEBI:61717"/>
        <label>1</label>
    </ligand>
    <ligandPart>
        <name>Fe</name>
        <dbReference type="ChEBI" id="CHEBI:18248"/>
    </ligandPart>
</feature>
<dbReference type="PANTHER" id="PTHR33751">
    <property type="entry name" value="CBB3-TYPE CYTOCHROME C OXIDASE SUBUNIT FIXP"/>
    <property type="match status" value="1"/>
</dbReference>
<dbReference type="Gene3D" id="6.10.280.130">
    <property type="match status" value="1"/>
</dbReference>
<keyword evidence="12 19" id="KW-0375">Hydrogen ion transport</keyword>
<keyword evidence="11" id="KW-0677">Repeat</keyword>
<keyword evidence="15 19" id="KW-0560">Oxidoreductase</keyword>
<dbReference type="InterPro" id="IPR009056">
    <property type="entry name" value="Cyt_c-like_dom"/>
</dbReference>
<evidence type="ECO:0000256" key="19">
    <source>
        <dbReference type="PIRNR" id="PIRNR000006"/>
    </source>
</evidence>
<feature type="transmembrane region" description="Helical" evidence="22">
    <location>
        <begin position="7"/>
        <end position="28"/>
    </location>
</feature>
<evidence type="ECO:0000256" key="17">
    <source>
        <dbReference type="ARBA" id="ARBA00023065"/>
    </source>
</evidence>
<name>A0A1Y0IA68_9GAMM</name>
<feature type="binding site" description="covalent" evidence="21">
    <location>
        <position position="231"/>
    </location>
    <ligand>
        <name>heme c</name>
        <dbReference type="ChEBI" id="CHEBI:61717"/>
        <label>2</label>
    </ligand>
</feature>
<dbReference type="Gene3D" id="1.10.760.10">
    <property type="entry name" value="Cytochrome c-like domain"/>
    <property type="match status" value="2"/>
</dbReference>
<dbReference type="GO" id="GO:0046872">
    <property type="term" value="F:metal ion binding"/>
    <property type="evidence" value="ECO:0007669"/>
    <property type="project" value="UniProtKB-KW"/>
</dbReference>
<evidence type="ECO:0000256" key="1">
    <source>
        <dbReference type="ARBA" id="ARBA00004533"/>
    </source>
</evidence>
<dbReference type="UniPathway" id="UPA00705"/>
<keyword evidence="7 19" id="KW-0349">Heme</keyword>
<dbReference type="PROSITE" id="PS51007">
    <property type="entry name" value="CYTC"/>
    <property type="match status" value="2"/>
</dbReference>
<dbReference type="GO" id="GO:0009055">
    <property type="term" value="F:electron transfer activity"/>
    <property type="evidence" value="ECO:0007669"/>
    <property type="project" value="InterPro"/>
</dbReference>
<keyword evidence="14 22" id="KW-1133">Transmembrane helix</keyword>
<keyword evidence="6 19" id="KW-0997">Cell inner membrane</keyword>
<feature type="binding site" description="axial binding residue" evidence="20">
    <location>
        <position position="235"/>
    </location>
    <ligand>
        <name>heme c</name>
        <dbReference type="ChEBI" id="CHEBI:61717"/>
        <label>2</label>
    </ligand>
    <ligandPart>
        <name>Fe</name>
        <dbReference type="ChEBI" id="CHEBI:18248"/>
    </ligandPart>
</feature>
<dbReference type="GO" id="GO:0016491">
    <property type="term" value="F:oxidoreductase activity"/>
    <property type="evidence" value="ECO:0007669"/>
    <property type="project" value="UniProtKB-KW"/>
</dbReference>
<evidence type="ECO:0000256" key="9">
    <source>
        <dbReference type="ARBA" id="ARBA00022692"/>
    </source>
</evidence>
<dbReference type="InterPro" id="IPR032858">
    <property type="entry name" value="CcoP_N"/>
</dbReference>
<feature type="binding site" description="covalent" evidence="21">
    <location>
        <position position="143"/>
    </location>
    <ligand>
        <name>heme c</name>
        <dbReference type="ChEBI" id="CHEBI:61717"/>
        <label>1</label>
    </ligand>
</feature>
<feature type="binding site" description="axial binding residue" evidence="20">
    <location>
        <position position="276"/>
    </location>
    <ligand>
        <name>heme c</name>
        <dbReference type="ChEBI" id="CHEBI:61717"/>
        <label>1</label>
    </ligand>
    <ligandPart>
        <name>Fe</name>
        <dbReference type="ChEBI" id="CHEBI:18248"/>
    </ligandPart>
</feature>
<comment type="similarity">
    <text evidence="3 19">Belongs to the CcoP / FixP family.</text>
</comment>
<evidence type="ECO:0000256" key="3">
    <source>
        <dbReference type="ARBA" id="ARBA00006113"/>
    </source>
</evidence>
<keyword evidence="18 19" id="KW-0472">Membrane</keyword>
<dbReference type="InterPro" id="IPR050597">
    <property type="entry name" value="Cytochrome_c_Oxidase_Subunit"/>
</dbReference>
<keyword evidence="13 19" id="KW-0249">Electron transport</keyword>
<evidence type="ECO:0000256" key="11">
    <source>
        <dbReference type="ARBA" id="ARBA00022737"/>
    </source>
</evidence>
<evidence type="ECO:0000256" key="2">
    <source>
        <dbReference type="ARBA" id="ARBA00004673"/>
    </source>
</evidence>
<accession>A0A1Y0IA68</accession>
<evidence type="ECO:0000256" key="16">
    <source>
        <dbReference type="ARBA" id="ARBA00023004"/>
    </source>
</evidence>
<dbReference type="RefSeq" id="WP_087461326.1">
    <property type="nucleotide sequence ID" value="NZ_CP021425.1"/>
</dbReference>
<feature type="binding site" description="covalent" evidence="21">
    <location>
        <position position="234"/>
    </location>
    <ligand>
        <name>heme c</name>
        <dbReference type="ChEBI" id="CHEBI:61717"/>
        <label>2</label>
    </ligand>
</feature>
<evidence type="ECO:0000259" key="23">
    <source>
        <dbReference type="PROSITE" id="PS51007"/>
    </source>
</evidence>
<protein>
    <recommendedName>
        <fullName evidence="19">Cbb3-type cytochrome c oxidase subunit</fullName>
    </recommendedName>
</protein>
<reference evidence="24 25" key="1">
    <citation type="submission" date="2017-05" db="EMBL/GenBank/DDBJ databases">
        <title>Genomic insights into alkan degradation activity of Oleiphilus messinensis.</title>
        <authorList>
            <person name="Kozyavkin S.A."/>
            <person name="Slesarev A.I."/>
            <person name="Golyshin P.N."/>
            <person name="Korzhenkov A."/>
            <person name="Golyshina O.N."/>
            <person name="Toshchakov S.V."/>
        </authorList>
    </citation>
    <scope>NUCLEOTIDE SEQUENCE [LARGE SCALE GENOMIC DNA]</scope>
    <source>
        <strain evidence="24 25">ME102</strain>
    </source>
</reference>
<feature type="binding site" description="covalent" evidence="21">
    <location>
        <position position="146"/>
    </location>
    <ligand>
        <name>heme c</name>
        <dbReference type="ChEBI" id="CHEBI:61717"/>
        <label>1</label>
    </ligand>
</feature>
<feature type="domain" description="Cytochrome c" evidence="23">
    <location>
        <begin position="130"/>
        <end position="211"/>
    </location>
</feature>
<evidence type="ECO:0000256" key="22">
    <source>
        <dbReference type="SAM" id="Phobius"/>
    </source>
</evidence>
<evidence type="ECO:0000313" key="24">
    <source>
        <dbReference type="EMBL" id="ARU56324.1"/>
    </source>
</evidence>
<evidence type="ECO:0000256" key="7">
    <source>
        <dbReference type="ARBA" id="ARBA00022617"/>
    </source>
</evidence>
<proteinExistence type="inferred from homology"/>
<dbReference type="InterPro" id="IPR036909">
    <property type="entry name" value="Cyt_c-like_dom_sf"/>
</dbReference>
<keyword evidence="9 22" id="KW-0812">Transmembrane</keyword>
<comment type="cofactor">
    <cofactor evidence="19 21">
        <name>heme c</name>
        <dbReference type="ChEBI" id="CHEBI:61717"/>
    </cofactor>
    <text evidence="19 21">Binds 2 heme C groups per subunit.</text>
</comment>
<sequence>MSEDLSTFWSLWISVIVLGSIFGSWWLLYATRKSQTTDTETEKTMGHTFDGIEELDNPLPKWWFYMFISTIIFALAYCVLYPTLGNFQGILGWSSANQHEREVQEATEKFGPIFAKHSTTPIAELSKNPEAIQIGQRLFANNCSLCHGSTARGSFGFPNLTDNDWLYGGSPDKIKETILVGRNGNMPAKGLKPDMTEAELLDVVNYILSFSDRSDDSASAERGGQMFQQACAACHGPDAKGNQALGAPNLTDGVWLYGGTARQIKYTIEHGRAGVMPAHKDLLGEDKVHILAAYIYSLSNK</sequence>
<evidence type="ECO:0000256" key="21">
    <source>
        <dbReference type="PIRSR" id="PIRSR000006-2"/>
    </source>
</evidence>
<dbReference type="AlphaFoldDB" id="A0A1Y0IA68"/>
<dbReference type="GO" id="GO:1902600">
    <property type="term" value="P:proton transmembrane transport"/>
    <property type="evidence" value="ECO:0007669"/>
    <property type="project" value="UniProtKB-KW"/>
</dbReference>
<comment type="subunit">
    <text evidence="19">Component of the cbb3-type cytochrome c oxidase.</text>
</comment>
<feature type="binding site" description="axial binding residue" evidence="20">
    <location>
        <position position="186"/>
    </location>
    <ligand>
        <name>heme c</name>
        <dbReference type="ChEBI" id="CHEBI:61717"/>
        <label>2</label>
    </ligand>
    <ligandPart>
        <name>Fe</name>
        <dbReference type="ChEBI" id="CHEBI:18248"/>
    </ligandPart>
</feature>
<dbReference type="SUPFAM" id="SSF46626">
    <property type="entry name" value="Cytochrome c"/>
    <property type="match status" value="2"/>
</dbReference>
<dbReference type="Proteomes" id="UP000196027">
    <property type="component" value="Chromosome"/>
</dbReference>
<evidence type="ECO:0000256" key="4">
    <source>
        <dbReference type="ARBA" id="ARBA00022448"/>
    </source>
</evidence>
<evidence type="ECO:0000256" key="14">
    <source>
        <dbReference type="ARBA" id="ARBA00022989"/>
    </source>
</evidence>
<dbReference type="PIRSF" id="PIRSF000006">
    <property type="entry name" value="Cbb3-Cox_fixP"/>
    <property type="match status" value="1"/>
</dbReference>
<dbReference type="OrthoDB" id="9811281at2"/>
<keyword evidence="5 19" id="KW-1003">Cell membrane</keyword>
<gene>
    <name evidence="24" type="ORF">OLMES_2261</name>
</gene>
<keyword evidence="17 19" id="KW-0406">Ion transport</keyword>
<dbReference type="InterPro" id="IPR004678">
    <property type="entry name" value="Cyt_c_oxidase_cbb3_su3"/>
</dbReference>
<evidence type="ECO:0000256" key="13">
    <source>
        <dbReference type="ARBA" id="ARBA00022982"/>
    </source>
</evidence>
<comment type="subcellular location">
    <subcellularLocation>
        <location evidence="1 19">Cell inner membrane</location>
    </subcellularLocation>
</comment>
<organism evidence="24 25">
    <name type="scientific">Oleiphilus messinensis</name>
    <dbReference type="NCBI Taxonomy" id="141451"/>
    <lineage>
        <taxon>Bacteria</taxon>
        <taxon>Pseudomonadati</taxon>
        <taxon>Pseudomonadota</taxon>
        <taxon>Gammaproteobacteria</taxon>
        <taxon>Oceanospirillales</taxon>
        <taxon>Oleiphilaceae</taxon>
        <taxon>Oleiphilus</taxon>
    </lineage>
</organism>
<dbReference type="KEGG" id="ome:OLMES_2261"/>
<evidence type="ECO:0000256" key="15">
    <source>
        <dbReference type="ARBA" id="ARBA00023002"/>
    </source>
</evidence>
<keyword evidence="16 19" id="KW-0408">Iron</keyword>
<dbReference type="NCBIfam" id="TIGR00782">
    <property type="entry name" value="ccoP"/>
    <property type="match status" value="1"/>
</dbReference>
<dbReference type="GO" id="GO:0020037">
    <property type="term" value="F:heme binding"/>
    <property type="evidence" value="ECO:0007669"/>
    <property type="project" value="InterPro"/>
</dbReference>
<evidence type="ECO:0000256" key="5">
    <source>
        <dbReference type="ARBA" id="ARBA00022475"/>
    </source>
</evidence>
<dbReference type="GO" id="GO:0006119">
    <property type="term" value="P:oxidative phosphorylation"/>
    <property type="evidence" value="ECO:0007669"/>
    <property type="project" value="UniProtKB-UniPathway"/>
</dbReference>
<keyword evidence="4 19" id="KW-0813">Transport</keyword>
<keyword evidence="25" id="KW-1185">Reference proteome</keyword>
<comment type="pathway">
    <text evidence="2 19">Energy metabolism; oxidative phosphorylation.</text>
</comment>
<evidence type="ECO:0000256" key="18">
    <source>
        <dbReference type="ARBA" id="ARBA00023136"/>
    </source>
</evidence>
<evidence type="ECO:0000256" key="10">
    <source>
        <dbReference type="ARBA" id="ARBA00022723"/>
    </source>
</evidence>
<dbReference type="Pfam" id="PF14715">
    <property type="entry name" value="FixP_N"/>
    <property type="match status" value="1"/>
</dbReference>
<keyword evidence="10 19" id="KW-0479">Metal-binding</keyword>
<evidence type="ECO:0000256" key="20">
    <source>
        <dbReference type="PIRSR" id="PIRSR000006-1"/>
    </source>
</evidence>
<dbReference type="PANTHER" id="PTHR33751:SF1">
    <property type="entry name" value="CBB3-TYPE CYTOCHROME C OXIDASE SUBUNIT FIXP"/>
    <property type="match status" value="1"/>
</dbReference>
<comment type="function">
    <text evidence="19">C-type cytochrome. Part of the cbb3-type cytochrome c oxidase complex.</text>
</comment>
<dbReference type="Pfam" id="PF13442">
    <property type="entry name" value="Cytochrome_CBB3"/>
    <property type="match status" value="2"/>
</dbReference>
<feature type="transmembrane region" description="Helical" evidence="22">
    <location>
        <begin position="62"/>
        <end position="84"/>
    </location>
</feature>
<evidence type="ECO:0000256" key="12">
    <source>
        <dbReference type="ARBA" id="ARBA00022781"/>
    </source>
</evidence>
<feature type="domain" description="Cytochrome c" evidence="23">
    <location>
        <begin position="218"/>
        <end position="299"/>
    </location>
</feature>
<evidence type="ECO:0000256" key="8">
    <source>
        <dbReference type="ARBA" id="ARBA00022660"/>
    </source>
</evidence>